<proteinExistence type="predicted"/>
<reference evidence="1" key="1">
    <citation type="journal article" date="2014" name="PLoS ONE">
        <title>Transcriptome-Based Identification of ABC Transporters in the Western Tarnished Plant Bug Lygus hesperus.</title>
        <authorList>
            <person name="Hull J.J."/>
            <person name="Chaney K."/>
            <person name="Geib S.M."/>
            <person name="Fabrick J.A."/>
            <person name="Brent C.S."/>
            <person name="Walsh D."/>
            <person name="Lavine L.C."/>
        </authorList>
    </citation>
    <scope>NUCLEOTIDE SEQUENCE</scope>
</reference>
<protein>
    <submittedName>
        <fullName evidence="1">DNA ligase</fullName>
    </submittedName>
</protein>
<dbReference type="PANTHER" id="PTHR10773">
    <property type="entry name" value="DNA-DIRECTED RNA POLYMERASES I, II, AND III SUBUNIT RPABC2"/>
    <property type="match status" value="1"/>
</dbReference>
<dbReference type="AlphaFoldDB" id="A0A0A9XCD7"/>
<accession>A0A0A9XCD7</accession>
<dbReference type="EMBL" id="GBHO01026293">
    <property type="protein sequence ID" value="JAG17311.1"/>
    <property type="molecule type" value="Transcribed_RNA"/>
</dbReference>
<gene>
    <name evidence="1" type="primary">ligA_33</name>
    <name evidence="1" type="ORF">CM83_19017</name>
</gene>
<dbReference type="GO" id="GO:0016874">
    <property type="term" value="F:ligase activity"/>
    <property type="evidence" value="ECO:0007669"/>
    <property type="project" value="UniProtKB-KW"/>
</dbReference>
<reference evidence="1" key="2">
    <citation type="submission" date="2014-07" db="EMBL/GenBank/DDBJ databases">
        <authorList>
            <person name="Hull J."/>
        </authorList>
    </citation>
    <scope>NUCLEOTIDE SEQUENCE</scope>
</reference>
<keyword evidence="1" id="KW-0436">Ligase</keyword>
<organism evidence="1">
    <name type="scientific">Lygus hesperus</name>
    <name type="common">Western plant bug</name>
    <dbReference type="NCBI Taxonomy" id="30085"/>
    <lineage>
        <taxon>Eukaryota</taxon>
        <taxon>Metazoa</taxon>
        <taxon>Ecdysozoa</taxon>
        <taxon>Arthropoda</taxon>
        <taxon>Hexapoda</taxon>
        <taxon>Insecta</taxon>
        <taxon>Pterygota</taxon>
        <taxon>Neoptera</taxon>
        <taxon>Paraneoptera</taxon>
        <taxon>Hemiptera</taxon>
        <taxon>Heteroptera</taxon>
        <taxon>Panheteroptera</taxon>
        <taxon>Cimicomorpha</taxon>
        <taxon>Miridae</taxon>
        <taxon>Mirini</taxon>
        <taxon>Lygus</taxon>
    </lineage>
</organism>
<evidence type="ECO:0000313" key="1">
    <source>
        <dbReference type="EMBL" id="JAG17311.1"/>
    </source>
</evidence>
<name>A0A0A9XCD7_LYGHE</name>
<sequence length="106" mass="12069">MQRTTSQKDDQRKQVCALLFRNTLGISDRFIRTVKSKSKGGFLSMDSRWKKPRSVVPGEIKTAMRNHISSIPAVGSHYCRTDSKINTSMGVKTVADLYNDFVMRKQ</sequence>
<dbReference type="PANTHER" id="PTHR10773:SF19">
    <property type="match status" value="1"/>
</dbReference>